<dbReference type="InterPro" id="IPR001356">
    <property type="entry name" value="HD"/>
</dbReference>
<sequence>MLPVDTARNTIETVQAKASLDIPVTQSTARDTHRDTPRRIPSSVQNALVQIYSTTPYPTTQLHHTIACVSGISPKTIRIWFQNRRQKERDVNKRASLIHRQRTSHNPIDTVDSTLSLVSTRDVACQTILTSINCFNIHSHLS</sequence>
<dbReference type="GO" id="GO:0005634">
    <property type="term" value="C:nucleus"/>
    <property type="evidence" value="ECO:0007669"/>
    <property type="project" value="UniProtKB-SubCell"/>
</dbReference>
<keyword evidence="8" id="KW-1185">Reference proteome</keyword>
<evidence type="ECO:0000313" key="7">
    <source>
        <dbReference type="EMBL" id="EGF77079.1"/>
    </source>
</evidence>
<dbReference type="CDD" id="cd00086">
    <property type="entry name" value="homeodomain"/>
    <property type="match status" value="1"/>
</dbReference>
<dbReference type="FunFam" id="1.10.10.60:FF:000534">
    <property type="entry name" value="Chromosome 1, whole genome shotgun sequence"/>
    <property type="match status" value="1"/>
</dbReference>
<evidence type="ECO:0000256" key="5">
    <source>
        <dbReference type="RuleBase" id="RU000682"/>
    </source>
</evidence>
<evidence type="ECO:0000256" key="1">
    <source>
        <dbReference type="ARBA" id="ARBA00023125"/>
    </source>
</evidence>
<evidence type="ECO:0000256" key="4">
    <source>
        <dbReference type="PROSITE-ProRule" id="PRU00108"/>
    </source>
</evidence>
<evidence type="ECO:0000313" key="8">
    <source>
        <dbReference type="Proteomes" id="UP000007241"/>
    </source>
</evidence>
<dbReference type="GO" id="GO:0003677">
    <property type="term" value="F:DNA binding"/>
    <property type="evidence" value="ECO:0007669"/>
    <property type="project" value="UniProtKB-UniRule"/>
</dbReference>
<evidence type="ECO:0000256" key="2">
    <source>
        <dbReference type="ARBA" id="ARBA00023155"/>
    </source>
</evidence>
<organism evidence="7 8">
    <name type="scientific">Batrachochytrium dendrobatidis (strain JAM81 / FGSC 10211)</name>
    <name type="common">Frog chytrid fungus</name>
    <dbReference type="NCBI Taxonomy" id="684364"/>
    <lineage>
        <taxon>Eukaryota</taxon>
        <taxon>Fungi</taxon>
        <taxon>Fungi incertae sedis</taxon>
        <taxon>Chytridiomycota</taxon>
        <taxon>Chytridiomycota incertae sedis</taxon>
        <taxon>Chytridiomycetes</taxon>
        <taxon>Rhizophydiales</taxon>
        <taxon>Rhizophydiales incertae sedis</taxon>
        <taxon>Batrachochytrium</taxon>
    </lineage>
</organism>
<feature type="domain" description="Homeobox" evidence="6">
    <location>
        <begin position="31"/>
        <end position="91"/>
    </location>
</feature>
<evidence type="ECO:0000256" key="3">
    <source>
        <dbReference type="ARBA" id="ARBA00023242"/>
    </source>
</evidence>
<dbReference type="RefSeq" id="XP_006682265.1">
    <property type="nucleotide sequence ID" value="XM_006682202.1"/>
</dbReference>
<dbReference type="PROSITE" id="PS50071">
    <property type="entry name" value="HOMEOBOX_2"/>
    <property type="match status" value="1"/>
</dbReference>
<dbReference type="Pfam" id="PF00046">
    <property type="entry name" value="Homeodomain"/>
    <property type="match status" value="1"/>
</dbReference>
<dbReference type="OrthoDB" id="6159439at2759"/>
<dbReference type="SUPFAM" id="SSF46689">
    <property type="entry name" value="Homeodomain-like"/>
    <property type="match status" value="1"/>
</dbReference>
<keyword evidence="3 4" id="KW-0539">Nucleus</keyword>
<keyword evidence="1 4" id="KW-0238">DNA-binding</keyword>
<dbReference type="GO" id="GO:0000981">
    <property type="term" value="F:DNA-binding transcription factor activity, RNA polymerase II-specific"/>
    <property type="evidence" value="ECO:0007669"/>
    <property type="project" value="InterPro"/>
</dbReference>
<dbReference type="InterPro" id="IPR009057">
    <property type="entry name" value="Homeodomain-like_sf"/>
</dbReference>
<keyword evidence="2 4" id="KW-0371">Homeobox</keyword>
<name>F4PCF2_BATDJ</name>
<evidence type="ECO:0000259" key="6">
    <source>
        <dbReference type="PROSITE" id="PS50071"/>
    </source>
</evidence>
<comment type="subcellular location">
    <subcellularLocation>
        <location evidence="4 5">Nucleus</location>
    </subcellularLocation>
</comment>
<dbReference type="SMART" id="SM00389">
    <property type="entry name" value="HOX"/>
    <property type="match status" value="1"/>
</dbReference>
<dbReference type="Gene3D" id="1.10.10.60">
    <property type="entry name" value="Homeodomain-like"/>
    <property type="match status" value="1"/>
</dbReference>
<dbReference type="GeneID" id="18244486"/>
<dbReference type="PROSITE" id="PS00027">
    <property type="entry name" value="HOMEOBOX_1"/>
    <property type="match status" value="1"/>
</dbReference>
<proteinExistence type="predicted"/>
<dbReference type="InterPro" id="IPR017970">
    <property type="entry name" value="Homeobox_CS"/>
</dbReference>
<dbReference type="InParanoid" id="F4PCF2"/>
<feature type="DNA-binding region" description="Homeobox" evidence="4">
    <location>
        <begin position="33"/>
        <end position="92"/>
    </location>
</feature>
<dbReference type="Proteomes" id="UP000007241">
    <property type="component" value="Unassembled WGS sequence"/>
</dbReference>
<reference evidence="7 8" key="1">
    <citation type="submission" date="2009-12" db="EMBL/GenBank/DDBJ databases">
        <title>The draft genome of Batrachochytrium dendrobatidis.</title>
        <authorList>
            <consortium name="US DOE Joint Genome Institute (JGI-PGF)"/>
            <person name="Kuo A."/>
            <person name="Salamov A."/>
            <person name="Schmutz J."/>
            <person name="Lucas S."/>
            <person name="Pitluck S."/>
            <person name="Rosenblum E."/>
            <person name="Stajich J."/>
            <person name="Eisen M."/>
            <person name="Grigoriev I.V."/>
        </authorList>
    </citation>
    <scope>NUCLEOTIDE SEQUENCE [LARGE SCALE GENOMIC DNA]</scope>
    <source>
        <strain evidence="8">JAM81 / FGSC 10211</strain>
    </source>
</reference>
<protein>
    <recommendedName>
        <fullName evidence="6">Homeobox domain-containing protein</fullName>
    </recommendedName>
</protein>
<dbReference type="EMBL" id="GL882893">
    <property type="protein sequence ID" value="EGF77079.1"/>
    <property type="molecule type" value="Genomic_DNA"/>
</dbReference>
<gene>
    <name evidence="7" type="ORF">BATDEDRAFT_92049</name>
</gene>
<accession>F4PCF2</accession>
<dbReference type="HOGENOM" id="CLU_1815445_0_0_1"/>
<dbReference type="AlphaFoldDB" id="F4PCF2"/>